<dbReference type="Pfam" id="PF01959">
    <property type="entry name" value="DHQS"/>
    <property type="match status" value="1"/>
</dbReference>
<name>A0A179SRJ4_9BACI</name>
<feature type="domain" description="3-dehydroquinate synthase N-terminal" evidence="3">
    <location>
        <begin position="83"/>
        <end position="183"/>
    </location>
</feature>
<keyword evidence="6" id="KW-1185">Reference proteome</keyword>
<dbReference type="InterPro" id="IPR056179">
    <property type="entry name" value="DHQS_C"/>
</dbReference>
<evidence type="ECO:0000256" key="2">
    <source>
        <dbReference type="ARBA" id="ARBA00023141"/>
    </source>
</evidence>
<organism evidence="5 6">
    <name type="scientific">Metabacillus litoralis</name>
    <dbReference type="NCBI Taxonomy" id="152268"/>
    <lineage>
        <taxon>Bacteria</taxon>
        <taxon>Bacillati</taxon>
        <taxon>Bacillota</taxon>
        <taxon>Bacilli</taxon>
        <taxon>Bacillales</taxon>
        <taxon>Bacillaceae</taxon>
        <taxon>Metabacillus</taxon>
    </lineage>
</organism>
<proteinExistence type="predicted"/>
<dbReference type="InterPro" id="IPR002812">
    <property type="entry name" value="DHQS"/>
</dbReference>
<comment type="caution">
    <text evidence="5">The sequence shown here is derived from an EMBL/GenBank/DDBJ whole genome shotgun (WGS) entry which is preliminary data.</text>
</comment>
<protein>
    <recommendedName>
        <fullName evidence="7">3-dehydroquinate synthase</fullName>
    </recommendedName>
</protein>
<evidence type="ECO:0000313" key="6">
    <source>
        <dbReference type="Proteomes" id="UP000078534"/>
    </source>
</evidence>
<dbReference type="PANTHER" id="PTHR33563:SF1">
    <property type="entry name" value="3-DEHYDROQUINATE SYNTHASE"/>
    <property type="match status" value="1"/>
</dbReference>
<dbReference type="InterPro" id="IPR030960">
    <property type="entry name" value="DHQS/DOIS_N"/>
</dbReference>
<dbReference type="GO" id="GO:0009073">
    <property type="term" value="P:aromatic amino acid family biosynthetic process"/>
    <property type="evidence" value="ECO:0007669"/>
    <property type="project" value="UniProtKB-KW"/>
</dbReference>
<dbReference type="Pfam" id="PF26558">
    <property type="entry name" value="DHQS_2nd"/>
    <property type="match status" value="1"/>
</dbReference>
<dbReference type="GO" id="GO:0003856">
    <property type="term" value="F:3-dehydroquinate synthase activity"/>
    <property type="evidence" value="ECO:0007669"/>
    <property type="project" value="InterPro"/>
</dbReference>
<evidence type="ECO:0000259" key="4">
    <source>
        <dbReference type="Pfam" id="PF26558"/>
    </source>
</evidence>
<accession>A0A179SRJ4</accession>
<dbReference type="EMBL" id="LWSG01000034">
    <property type="protein sequence ID" value="OAS83918.1"/>
    <property type="molecule type" value="Genomic_DNA"/>
</dbReference>
<dbReference type="STRING" id="152268.A6K24_07360"/>
<keyword evidence="1" id="KW-0028">Amino-acid biosynthesis</keyword>
<evidence type="ECO:0000256" key="1">
    <source>
        <dbReference type="ARBA" id="ARBA00022605"/>
    </source>
</evidence>
<dbReference type="AlphaFoldDB" id="A0A179SRJ4"/>
<evidence type="ECO:0000313" key="5">
    <source>
        <dbReference type="EMBL" id="OAS83918.1"/>
    </source>
</evidence>
<gene>
    <name evidence="5" type="ORF">A6K24_07360</name>
</gene>
<dbReference type="RefSeq" id="WP_066336496.1">
    <property type="nucleotide sequence ID" value="NZ_LWSG01000034.1"/>
</dbReference>
<feature type="domain" description="3-dehydroquinate synthase C-terminal" evidence="4">
    <location>
        <begin position="197"/>
        <end position="371"/>
    </location>
</feature>
<keyword evidence="2" id="KW-0057">Aromatic amino acid biosynthesis</keyword>
<evidence type="ECO:0000259" key="3">
    <source>
        <dbReference type="Pfam" id="PF01959"/>
    </source>
</evidence>
<dbReference type="GO" id="GO:0016491">
    <property type="term" value="F:oxidoreductase activity"/>
    <property type="evidence" value="ECO:0007669"/>
    <property type="project" value="InterPro"/>
</dbReference>
<dbReference type="Proteomes" id="UP000078534">
    <property type="component" value="Unassembled WGS sequence"/>
</dbReference>
<reference evidence="6" key="1">
    <citation type="submission" date="2016-04" db="EMBL/GenBank/DDBJ databases">
        <authorList>
            <person name="Lyu Z."/>
            <person name="Lyu W."/>
        </authorList>
    </citation>
    <scope>NUCLEOTIDE SEQUENCE [LARGE SCALE GENOMIC DNA]</scope>
    <source>
        <strain evidence="6">C44</strain>
    </source>
</reference>
<dbReference type="GO" id="GO:0008652">
    <property type="term" value="P:amino acid biosynthetic process"/>
    <property type="evidence" value="ECO:0007669"/>
    <property type="project" value="UniProtKB-KW"/>
</dbReference>
<evidence type="ECO:0008006" key="7">
    <source>
        <dbReference type="Google" id="ProtNLM"/>
    </source>
</evidence>
<dbReference type="PANTHER" id="PTHR33563">
    <property type="match status" value="1"/>
</dbReference>
<sequence>MNIKKALFDARNITEEQIESTLLTVNQSISFRGILLTYDQVEHLPISPRLEKHIVVDNMDQCRMFGSEEALTTIVSTNLRVLQLAREEGYKTCWYIRVIDQETMLEAVEYGMENPILIVDFKDETNIPLELVIAKLQNYEIEIIKRVVSTEDGRVSSDVMEVGADGILLTTTNMEEILDMNKFMQQSRNTQLDIVSATVTKVEHLDAGERACIDTTSLLTKEEAMIIGSTSSGGLMVCSETHYLPYMNTRPFRVNAGAVHSYVWCPNDTTEYITDLRVGNQVTVVDLNGNCRSVNVGRMKIEVRPLLLIECEYEGMKINAIVQDDWHIRIFDGDGNPKSATTFKPGHKIMAYMCEPGRHMGVKILETITEQ</sequence>
<dbReference type="OrthoDB" id="2043123at2"/>